<evidence type="ECO:0000259" key="2">
    <source>
        <dbReference type="PROSITE" id="PS50903"/>
    </source>
</evidence>
<evidence type="ECO:0000313" key="3">
    <source>
        <dbReference type="EMBL" id="EKX37977.1"/>
    </source>
</evidence>
<dbReference type="SUPFAM" id="SSF57802">
    <property type="entry name" value="Rubredoxin-like"/>
    <property type="match status" value="1"/>
</dbReference>
<accession>L1IPH3</accession>
<dbReference type="GeneID" id="17294640"/>
<keyword evidence="1" id="KW-0472">Membrane</keyword>
<dbReference type="InterPro" id="IPR024934">
    <property type="entry name" value="Rubredoxin-like_dom"/>
</dbReference>
<dbReference type="AlphaFoldDB" id="L1IPH3"/>
<dbReference type="PANTHER" id="PTHR48136:SF1">
    <property type="entry name" value="RUBREDOXIN-LIKE SUPERFAMILY PROTEIN"/>
    <property type="match status" value="1"/>
</dbReference>
<feature type="domain" description="Rubredoxin-like" evidence="2">
    <location>
        <begin position="35"/>
        <end position="78"/>
    </location>
</feature>
<reference evidence="5" key="2">
    <citation type="submission" date="2012-11" db="EMBL/GenBank/DDBJ databases">
        <authorList>
            <person name="Kuo A."/>
            <person name="Curtis B.A."/>
            <person name="Tanifuji G."/>
            <person name="Burki F."/>
            <person name="Gruber A."/>
            <person name="Irimia M."/>
            <person name="Maruyama S."/>
            <person name="Arias M.C."/>
            <person name="Ball S.G."/>
            <person name="Gile G.H."/>
            <person name="Hirakawa Y."/>
            <person name="Hopkins J.F."/>
            <person name="Rensing S.A."/>
            <person name="Schmutz J."/>
            <person name="Symeonidi A."/>
            <person name="Elias M."/>
            <person name="Eveleigh R.J."/>
            <person name="Herman E.K."/>
            <person name="Klute M.J."/>
            <person name="Nakayama T."/>
            <person name="Obornik M."/>
            <person name="Reyes-Prieto A."/>
            <person name="Armbrust E.V."/>
            <person name="Aves S.J."/>
            <person name="Beiko R.G."/>
            <person name="Coutinho P."/>
            <person name="Dacks J.B."/>
            <person name="Durnford D.G."/>
            <person name="Fast N.M."/>
            <person name="Green B.R."/>
            <person name="Grisdale C."/>
            <person name="Hempe F."/>
            <person name="Henrissat B."/>
            <person name="Hoppner M.P."/>
            <person name="Ishida K.-I."/>
            <person name="Kim E."/>
            <person name="Koreny L."/>
            <person name="Kroth P.G."/>
            <person name="Liu Y."/>
            <person name="Malik S.-B."/>
            <person name="Maier U.G."/>
            <person name="McRose D."/>
            <person name="Mock T."/>
            <person name="Neilson J.A."/>
            <person name="Onodera N.T."/>
            <person name="Poole A.M."/>
            <person name="Pritham E.J."/>
            <person name="Richards T.A."/>
            <person name="Rocap G."/>
            <person name="Roy S.W."/>
            <person name="Sarai C."/>
            <person name="Schaack S."/>
            <person name="Shirato S."/>
            <person name="Slamovits C.H."/>
            <person name="Spencer D.F."/>
            <person name="Suzuki S."/>
            <person name="Worden A.Z."/>
            <person name="Zauner S."/>
            <person name="Barry K."/>
            <person name="Bell C."/>
            <person name="Bharti A.K."/>
            <person name="Crow J.A."/>
            <person name="Grimwood J."/>
            <person name="Kramer R."/>
            <person name="Lindquist E."/>
            <person name="Lucas S."/>
            <person name="Salamov A."/>
            <person name="McFadden G.I."/>
            <person name="Lane C.E."/>
            <person name="Keeling P.J."/>
            <person name="Gray M.W."/>
            <person name="Grigoriev I.V."/>
            <person name="Archibald J.M."/>
        </authorList>
    </citation>
    <scope>NUCLEOTIDE SEQUENCE</scope>
    <source>
        <strain evidence="5">CCMP2712</strain>
    </source>
</reference>
<evidence type="ECO:0000313" key="4">
    <source>
        <dbReference type="EnsemblProtists" id="EKX37977"/>
    </source>
</evidence>
<dbReference type="HOGENOM" id="CLU_2101608_0_0_1"/>
<reference evidence="4" key="3">
    <citation type="submission" date="2015-06" db="UniProtKB">
        <authorList>
            <consortium name="EnsemblProtists"/>
        </authorList>
    </citation>
    <scope>IDENTIFICATION</scope>
</reference>
<evidence type="ECO:0000313" key="5">
    <source>
        <dbReference type="Proteomes" id="UP000011087"/>
    </source>
</evidence>
<keyword evidence="1" id="KW-1133">Transmembrane helix</keyword>
<dbReference type="PROSITE" id="PS50903">
    <property type="entry name" value="RUBREDOXIN_LIKE"/>
    <property type="match status" value="1"/>
</dbReference>
<dbReference type="PaxDb" id="55529-EKX37977"/>
<name>L1IPH3_GUITC</name>
<dbReference type="PANTHER" id="PTHR48136">
    <property type="entry name" value="RUBREDOXIN-LIKE SUPERFAMILY PROTEIN"/>
    <property type="match status" value="1"/>
</dbReference>
<dbReference type="EnsemblProtists" id="EKX37977">
    <property type="protein sequence ID" value="EKX37977"/>
    <property type="gene ID" value="GUITHDRAFT_154838"/>
</dbReference>
<dbReference type="KEGG" id="gtt:GUITHDRAFT_154838"/>
<proteinExistence type="predicted"/>
<reference evidence="3 5" key="1">
    <citation type="journal article" date="2012" name="Nature">
        <title>Algal genomes reveal evolutionary mosaicism and the fate of nucleomorphs.</title>
        <authorList>
            <consortium name="DOE Joint Genome Institute"/>
            <person name="Curtis B.A."/>
            <person name="Tanifuji G."/>
            <person name="Burki F."/>
            <person name="Gruber A."/>
            <person name="Irimia M."/>
            <person name="Maruyama S."/>
            <person name="Arias M.C."/>
            <person name="Ball S.G."/>
            <person name="Gile G.H."/>
            <person name="Hirakawa Y."/>
            <person name="Hopkins J.F."/>
            <person name="Kuo A."/>
            <person name="Rensing S.A."/>
            <person name="Schmutz J."/>
            <person name="Symeonidi A."/>
            <person name="Elias M."/>
            <person name="Eveleigh R.J."/>
            <person name="Herman E.K."/>
            <person name="Klute M.J."/>
            <person name="Nakayama T."/>
            <person name="Obornik M."/>
            <person name="Reyes-Prieto A."/>
            <person name="Armbrust E.V."/>
            <person name="Aves S.J."/>
            <person name="Beiko R.G."/>
            <person name="Coutinho P."/>
            <person name="Dacks J.B."/>
            <person name="Durnford D.G."/>
            <person name="Fast N.M."/>
            <person name="Green B.R."/>
            <person name="Grisdale C.J."/>
            <person name="Hempel F."/>
            <person name="Henrissat B."/>
            <person name="Hoppner M.P."/>
            <person name="Ishida K."/>
            <person name="Kim E."/>
            <person name="Koreny L."/>
            <person name="Kroth P.G."/>
            <person name="Liu Y."/>
            <person name="Malik S.B."/>
            <person name="Maier U.G."/>
            <person name="McRose D."/>
            <person name="Mock T."/>
            <person name="Neilson J.A."/>
            <person name="Onodera N.T."/>
            <person name="Poole A.M."/>
            <person name="Pritham E.J."/>
            <person name="Richards T.A."/>
            <person name="Rocap G."/>
            <person name="Roy S.W."/>
            <person name="Sarai C."/>
            <person name="Schaack S."/>
            <person name="Shirato S."/>
            <person name="Slamovits C.H."/>
            <person name="Spencer D.F."/>
            <person name="Suzuki S."/>
            <person name="Worden A.Z."/>
            <person name="Zauner S."/>
            <person name="Barry K."/>
            <person name="Bell C."/>
            <person name="Bharti A.K."/>
            <person name="Crow J.A."/>
            <person name="Grimwood J."/>
            <person name="Kramer R."/>
            <person name="Lindquist E."/>
            <person name="Lucas S."/>
            <person name="Salamov A."/>
            <person name="McFadden G.I."/>
            <person name="Lane C.E."/>
            <person name="Keeling P.J."/>
            <person name="Gray M.W."/>
            <person name="Grigoriev I.V."/>
            <person name="Archibald J.M."/>
        </authorList>
    </citation>
    <scope>NUCLEOTIDE SEQUENCE</scope>
    <source>
        <strain evidence="3 5">CCMP2712</strain>
    </source>
</reference>
<dbReference type="Gene3D" id="2.20.28.10">
    <property type="match status" value="1"/>
</dbReference>
<protein>
    <recommendedName>
        <fullName evidence="2">Rubredoxin-like domain-containing protein</fullName>
    </recommendedName>
</protein>
<sequence>MDSEAAWEAAQRKAAETGGIAVDFNPYDPETGYWLGEWICADCGYIYGSRGETQPFETLGRWYKCPQCAGPRRRFAKKLGNKVGGASGDNAILISTLIGLAAIIGAFIFGLQISAF</sequence>
<keyword evidence="1" id="KW-0812">Transmembrane</keyword>
<dbReference type="RefSeq" id="XP_005824957.1">
    <property type="nucleotide sequence ID" value="XM_005824900.1"/>
</dbReference>
<dbReference type="Proteomes" id="UP000011087">
    <property type="component" value="Unassembled WGS sequence"/>
</dbReference>
<dbReference type="GO" id="GO:0005506">
    <property type="term" value="F:iron ion binding"/>
    <property type="evidence" value="ECO:0007669"/>
    <property type="project" value="InterPro"/>
</dbReference>
<dbReference type="OrthoDB" id="10264829at2759"/>
<gene>
    <name evidence="3" type="ORF">GUITHDRAFT_154838</name>
</gene>
<evidence type="ECO:0000256" key="1">
    <source>
        <dbReference type="SAM" id="Phobius"/>
    </source>
</evidence>
<keyword evidence="5" id="KW-1185">Reference proteome</keyword>
<organism evidence="3">
    <name type="scientific">Guillardia theta (strain CCMP2712)</name>
    <name type="common">Cryptophyte</name>
    <dbReference type="NCBI Taxonomy" id="905079"/>
    <lineage>
        <taxon>Eukaryota</taxon>
        <taxon>Cryptophyceae</taxon>
        <taxon>Pyrenomonadales</taxon>
        <taxon>Geminigeraceae</taxon>
        <taxon>Guillardia</taxon>
    </lineage>
</organism>
<dbReference type="EMBL" id="JH993053">
    <property type="protein sequence ID" value="EKX37977.1"/>
    <property type="molecule type" value="Genomic_DNA"/>
</dbReference>
<dbReference type="CDD" id="cd00350">
    <property type="entry name" value="rubredoxin_like"/>
    <property type="match status" value="1"/>
</dbReference>
<feature type="transmembrane region" description="Helical" evidence="1">
    <location>
        <begin position="91"/>
        <end position="111"/>
    </location>
</feature>